<dbReference type="AlphaFoldDB" id="A0A8J7WVB8"/>
<dbReference type="RefSeq" id="WP_211472209.1">
    <property type="nucleotide sequence ID" value="NZ_JAGSXH010000196.1"/>
</dbReference>
<organism evidence="1 2">
    <name type="scientific">Actinocrinis puniceicyclus</name>
    <dbReference type="NCBI Taxonomy" id="977794"/>
    <lineage>
        <taxon>Bacteria</taxon>
        <taxon>Bacillati</taxon>
        <taxon>Actinomycetota</taxon>
        <taxon>Actinomycetes</taxon>
        <taxon>Catenulisporales</taxon>
        <taxon>Actinospicaceae</taxon>
        <taxon>Actinocrinis</taxon>
    </lineage>
</organism>
<evidence type="ECO:0000313" key="2">
    <source>
        <dbReference type="Proteomes" id="UP000677913"/>
    </source>
</evidence>
<proteinExistence type="predicted"/>
<reference evidence="1" key="1">
    <citation type="submission" date="2021-04" db="EMBL/GenBank/DDBJ databases">
        <title>Genome based classification of Actinospica acidithermotolerans sp. nov., an actinobacterium isolated from an Indonesian hot spring.</title>
        <authorList>
            <person name="Kusuma A.B."/>
            <person name="Putra K.E."/>
            <person name="Nafisah S."/>
            <person name="Loh J."/>
            <person name="Nouioui I."/>
            <person name="Goodfellow M."/>
        </authorList>
    </citation>
    <scope>NUCLEOTIDE SEQUENCE</scope>
    <source>
        <strain evidence="1">DSM 45618</strain>
    </source>
</reference>
<evidence type="ECO:0000313" key="1">
    <source>
        <dbReference type="EMBL" id="MBS2966794.1"/>
    </source>
</evidence>
<gene>
    <name evidence="1" type="ORF">KGA66_27405</name>
</gene>
<dbReference type="EMBL" id="JAGSXH010000196">
    <property type="protein sequence ID" value="MBS2966794.1"/>
    <property type="molecule type" value="Genomic_DNA"/>
</dbReference>
<protein>
    <submittedName>
        <fullName evidence="1">Uncharacterized protein</fullName>
    </submittedName>
</protein>
<name>A0A8J7WVB8_9ACTN</name>
<dbReference type="Proteomes" id="UP000677913">
    <property type="component" value="Unassembled WGS sequence"/>
</dbReference>
<sequence>MKLKVVGDRGELRDYFDLMAIEQRAGRTVEEGLSLFLARFAPAYPQQALGHIVRGLGYFDEVEPDELLPVPRSQIVDYWTGRQPAIIAALGRFGE</sequence>
<comment type="caution">
    <text evidence="1">The sequence shown here is derived from an EMBL/GenBank/DDBJ whole genome shotgun (WGS) entry which is preliminary data.</text>
</comment>
<keyword evidence="2" id="KW-1185">Reference proteome</keyword>
<accession>A0A8J7WVB8</accession>